<evidence type="ECO:0000256" key="2">
    <source>
        <dbReference type="ARBA" id="ARBA00009045"/>
    </source>
</evidence>
<dbReference type="OrthoDB" id="10260614at2759"/>
<evidence type="ECO:0000256" key="3">
    <source>
        <dbReference type="ARBA" id="ARBA00022692"/>
    </source>
</evidence>
<organism evidence="10 11">
    <name type="scientific">Massarina eburnea CBS 473.64</name>
    <dbReference type="NCBI Taxonomy" id="1395130"/>
    <lineage>
        <taxon>Eukaryota</taxon>
        <taxon>Fungi</taxon>
        <taxon>Dikarya</taxon>
        <taxon>Ascomycota</taxon>
        <taxon>Pezizomycotina</taxon>
        <taxon>Dothideomycetes</taxon>
        <taxon>Pleosporomycetidae</taxon>
        <taxon>Pleosporales</taxon>
        <taxon>Massarineae</taxon>
        <taxon>Massarinaceae</taxon>
        <taxon>Massarina</taxon>
    </lineage>
</organism>
<sequence length="555" mass="62846">MPFPWLSGPPGGSPRNGTTRLVLSPQPNKRTVKIGPLPDGPVDEFIIRQIFGAGLPANHGNAVLRILHHRRTSGSLADYGVDNLGQQYKRISRPVAERALAWLRERYPVDEARAAEEWAEKEANRITYNLWLADPENDSKYKDPARAFREQQKKEKEEQALIEEEQAKSDGQRIGILHHGPSQFERNIEEKRRERLEAITKKAEEKEARAKDDEVKLATGEWVRTPGGTQLMKPWQTTYVDIFGREQISRRKEVMEEAQKKAQTTFKSEEEMLQATTLMQRIYPMSAFVLVVGLLCYGFAHYYVPPTPSYRLWPDLSPTTATIATLFLTNLFICIAWRWTPIWPFMTRYFMHVPGYPRAFQSVGNVFSHIEYEHFLGNMMWLALVGPVCHDLVGRGIFLGTYVSAGALGSLATLYWANLGRGILSAHSVGASAALWGVTTLFLLLTEKETIQVPFIKDFEVMFWPKMLLAGFVGMEIYSAFRKRGKSTMDHASHFGGMVTGASVAGYLHVTGWREWQRRQNVQGEVGAEGKTVDVVATVKEEAKEVKEQVKKAVE</sequence>
<keyword evidence="3 8" id="KW-0812">Transmembrane</keyword>
<feature type="transmembrane region" description="Helical" evidence="8">
    <location>
        <begin position="316"/>
        <end position="339"/>
    </location>
</feature>
<feature type="coiled-coil region" evidence="7">
    <location>
        <begin position="148"/>
        <end position="216"/>
    </location>
</feature>
<dbReference type="InterPro" id="IPR035952">
    <property type="entry name" value="Rhomboid-like_sf"/>
</dbReference>
<feature type="transmembrane region" description="Helical" evidence="8">
    <location>
        <begin position="399"/>
        <end position="417"/>
    </location>
</feature>
<dbReference type="SUPFAM" id="SSF144091">
    <property type="entry name" value="Rhomboid-like"/>
    <property type="match status" value="1"/>
</dbReference>
<dbReference type="EMBL" id="MU006786">
    <property type="protein sequence ID" value="KAF2639886.1"/>
    <property type="molecule type" value="Genomic_DNA"/>
</dbReference>
<evidence type="ECO:0000313" key="10">
    <source>
        <dbReference type="EMBL" id="KAF2639886.1"/>
    </source>
</evidence>
<feature type="domain" description="Peptidase S54 rhomboid" evidence="9">
    <location>
        <begin position="363"/>
        <end position="508"/>
    </location>
</feature>
<dbReference type="GO" id="GO:0004252">
    <property type="term" value="F:serine-type endopeptidase activity"/>
    <property type="evidence" value="ECO:0007669"/>
    <property type="project" value="InterPro"/>
</dbReference>
<keyword evidence="11" id="KW-1185">Reference proteome</keyword>
<name>A0A6A6RWG6_9PLEO</name>
<keyword evidence="4" id="KW-0378">Hydrolase</keyword>
<keyword evidence="7" id="KW-0175">Coiled coil</keyword>
<protein>
    <recommendedName>
        <fullName evidence="9">Peptidase S54 rhomboid domain-containing protein</fullName>
    </recommendedName>
</protein>
<evidence type="ECO:0000256" key="7">
    <source>
        <dbReference type="SAM" id="Coils"/>
    </source>
</evidence>
<dbReference type="GO" id="GO:0006465">
    <property type="term" value="P:signal peptide processing"/>
    <property type="evidence" value="ECO:0007669"/>
    <property type="project" value="TreeGrafter"/>
</dbReference>
<dbReference type="AlphaFoldDB" id="A0A6A6RWG6"/>
<gene>
    <name evidence="10" type="ORF">P280DRAFT_499392</name>
</gene>
<evidence type="ECO:0000256" key="8">
    <source>
        <dbReference type="SAM" id="Phobius"/>
    </source>
</evidence>
<dbReference type="PANTHER" id="PTHR43731:SF14">
    <property type="entry name" value="PRESENILIN-ASSOCIATED RHOMBOID-LIKE PROTEIN, MITOCHONDRIAL"/>
    <property type="match status" value="1"/>
</dbReference>
<comment type="subcellular location">
    <subcellularLocation>
        <location evidence="1">Membrane</location>
        <topology evidence="1">Multi-pass membrane protein</topology>
    </subcellularLocation>
</comment>
<evidence type="ECO:0000256" key="5">
    <source>
        <dbReference type="ARBA" id="ARBA00022989"/>
    </source>
</evidence>
<dbReference type="Proteomes" id="UP000799753">
    <property type="component" value="Unassembled WGS sequence"/>
</dbReference>
<comment type="similarity">
    <text evidence="2">Belongs to the peptidase S54 family.</text>
</comment>
<keyword evidence="6 8" id="KW-0472">Membrane</keyword>
<dbReference type="PANTHER" id="PTHR43731">
    <property type="entry name" value="RHOMBOID PROTEASE"/>
    <property type="match status" value="1"/>
</dbReference>
<evidence type="ECO:0000313" key="11">
    <source>
        <dbReference type="Proteomes" id="UP000799753"/>
    </source>
</evidence>
<dbReference type="InterPro" id="IPR050925">
    <property type="entry name" value="Rhomboid_protease_S54"/>
</dbReference>
<dbReference type="InterPro" id="IPR022764">
    <property type="entry name" value="Peptidase_S54_rhomboid_dom"/>
</dbReference>
<evidence type="ECO:0000259" key="9">
    <source>
        <dbReference type="Pfam" id="PF01694"/>
    </source>
</evidence>
<proteinExistence type="inferred from homology"/>
<evidence type="ECO:0000256" key="1">
    <source>
        <dbReference type="ARBA" id="ARBA00004141"/>
    </source>
</evidence>
<feature type="transmembrane region" description="Helical" evidence="8">
    <location>
        <begin position="282"/>
        <end position="304"/>
    </location>
</feature>
<accession>A0A6A6RWG6</accession>
<evidence type="ECO:0000256" key="4">
    <source>
        <dbReference type="ARBA" id="ARBA00022801"/>
    </source>
</evidence>
<reference evidence="10" key="1">
    <citation type="journal article" date="2020" name="Stud. Mycol.">
        <title>101 Dothideomycetes genomes: a test case for predicting lifestyles and emergence of pathogens.</title>
        <authorList>
            <person name="Haridas S."/>
            <person name="Albert R."/>
            <person name="Binder M."/>
            <person name="Bloem J."/>
            <person name="Labutti K."/>
            <person name="Salamov A."/>
            <person name="Andreopoulos B."/>
            <person name="Baker S."/>
            <person name="Barry K."/>
            <person name="Bills G."/>
            <person name="Bluhm B."/>
            <person name="Cannon C."/>
            <person name="Castanera R."/>
            <person name="Culley D."/>
            <person name="Daum C."/>
            <person name="Ezra D."/>
            <person name="Gonzalez J."/>
            <person name="Henrissat B."/>
            <person name="Kuo A."/>
            <person name="Liang C."/>
            <person name="Lipzen A."/>
            <person name="Lutzoni F."/>
            <person name="Magnuson J."/>
            <person name="Mondo S."/>
            <person name="Nolan M."/>
            <person name="Ohm R."/>
            <person name="Pangilinan J."/>
            <person name="Park H.-J."/>
            <person name="Ramirez L."/>
            <person name="Alfaro M."/>
            <person name="Sun H."/>
            <person name="Tritt A."/>
            <person name="Yoshinaga Y."/>
            <person name="Zwiers L.-H."/>
            <person name="Turgeon B."/>
            <person name="Goodwin S."/>
            <person name="Spatafora J."/>
            <person name="Crous P."/>
            <person name="Grigoriev I."/>
        </authorList>
    </citation>
    <scope>NUCLEOTIDE SEQUENCE</scope>
    <source>
        <strain evidence="10">CBS 473.64</strain>
    </source>
</reference>
<dbReference type="Pfam" id="PF01694">
    <property type="entry name" value="Rhomboid"/>
    <property type="match status" value="1"/>
</dbReference>
<keyword evidence="5 8" id="KW-1133">Transmembrane helix</keyword>
<evidence type="ECO:0000256" key="6">
    <source>
        <dbReference type="ARBA" id="ARBA00023136"/>
    </source>
</evidence>
<feature type="transmembrane region" description="Helical" evidence="8">
    <location>
        <begin position="424"/>
        <end position="443"/>
    </location>
</feature>
<dbReference type="GO" id="GO:0016020">
    <property type="term" value="C:membrane"/>
    <property type="evidence" value="ECO:0007669"/>
    <property type="project" value="UniProtKB-SubCell"/>
</dbReference>
<dbReference type="Gene3D" id="1.20.1540.10">
    <property type="entry name" value="Rhomboid-like"/>
    <property type="match status" value="1"/>
</dbReference>
<feature type="transmembrane region" description="Helical" evidence="8">
    <location>
        <begin position="463"/>
        <end position="481"/>
    </location>
</feature>